<evidence type="ECO:0000313" key="7">
    <source>
        <dbReference type="Proteomes" id="UP000749559"/>
    </source>
</evidence>
<evidence type="ECO:0000256" key="2">
    <source>
        <dbReference type="ARBA" id="ARBA00006772"/>
    </source>
</evidence>
<name>A0A8J1TNP5_OWEFU</name>
<dbReference type="AlphaFoldDB" id="A0A8J1TNP5"/>
<evidence type="ECO:0000256" key="1">
    <source>
        <dbReference type="ARBA" id="ARBA00004141"/>
    </source>
</evidence>
<keyword evidence="4" id="KW-1133">Transmembrane helix</keyword>
<keyword evidence="3" id="KW-0812">Transmembrane</keyword>
<dbReference type="Pfam" id="PF00939">
    <property type="entry name" value="Na_sulph_symp"/>
    <property type="match status" value="1"/>
</dbReference>
<keyword evidence="5" id="KW-0472">Membrane</keyword>
<protein>
    <submittedName>
        <fullName evidence="6">Uncharacterized protein</fullName>
    </submittedName>
</protein>
<evidence type="ECO:0000256" key="4">
    <source>
        <dbReference type="ARBA" id="ARBA00022989"/>
    </source>
</evidence>
<dbReference type="GO" id="GO:0005310">
    <property type="term" value="F:dicarboxylic acid transmembrane transporter activity"/>
    <property type="evidence" value="ECO:0007669"/>
    <property type="project" value="UniProtKB-ARBA"/>
</dbReference>
<evidence type="ECO:0000313" key="6">
    <source>
        <dbReference type="EMBL" id="CAH1802535.1"/>
    </source>
</evidence>
<dbReference type="PANTHER" id="PTHR10283:SF82">
    <property type="entry name" value="SOLUTE CARRIER FAMILY 13 MEMBER 2"/>
    <property type="match status" value="1"/>
</dbReference>
<evidence type="ECO:0000256" key="3">
    <source>
        <dbReference type="ARBA" id="ARBA00022692"/>
    </source>
</evidence>
<dbReference type="InterPro" id="IPR001898">
    <property type="entry name" value="SLC13A/DASS"/>
</dbReference>
<comment type="caution">
    <text evidence="6">The sequence shown here is derived from an EMBL/GenBank/DDBJ whole genome shotgun (WGS) entry which is preliminary data.</text>
</comment>
<sequence length="615" mass="67809">MGELTFGRVCKYLWVIKSTLVIVLTPLLLLPFLIVGETQVAKCGYIIILMAIYWLTECIPMGVTALIPVILVPLMGIMKSADISMNYIKDISMLQIAGLMVALGIERVNLHRRIALRILLLLGTQPRWLMLGFLSVTWFLAMFMSTSGSTVAMMLPTLEAVLSNLEELRKEGECEDIEIVPLEDVPTRYIKEEHEPVTLNLVTGSDGDAPEDFRYAPEKQSSMADSHETAKHTGRHASMEKGLTLCIAYATAVGGIGTLTGHSANLIFKENADELYEKFGMGGSGVTFVSWLAFGFPCSILCLVLTWIWMQFAFLGWRSLCGCCLKTHKIDGNAVKAVLRRHYEALGKFTFGECVVTGHFVILILLWLTRDPRFVPGWAIAFKQGYVTDATAAMLLAFSLFVWPAHIPTIFKRNNPKLDQVASILDWETVHSKMPWHIILLIGGGVALAKAAQVSGLSDWLALGLRMLTHLPPWAMVLILSMSASMMTEIISNTATSTLLMPVLGALAVEIKVHPLYIMWPAAMGTNLSFMLPVATSANAFVFAFGRLKIMDMVKAGFMMNVICILVINLAINSWGYAVFDLGTFPFAPTHNLTQVDTVQNMTTGDNTTASYGIY</sequence>
<dbReference type="PANTHER" id="PTHR10283">
    <property type="entry name" value="SOLUTE CARRIER FAMILY 13 MEMBER"/>
    <property type="match status" value="1"/>
</dbReference>
<accession>A0A8J1TNP5</accession>
<dbReference type="GO" id="GO:0015556">
    <property type="term" value="F:C4-dicarboxylate transmembrane transporter activity"/>
    <property type="evidence" value="ECO:0007669"/>
    <property type="project" value="UniProtKB-ARBA"/>
</dbReference>
<comment type="similarity">
    <text evidence="2">Belongs to the SLC13A/DASS transporter (TC 2.A.47) family. NADC subfamily.</text>
</comment>
<dbReference type="Proteomes" id="UP000749559">
    <property type="component" value="Unassembled WGS sequence"/>
</dbReference>
<organism evidence="6 7">
    <name type="scientific">Owenia fusiformis</name>
    <name type="common">Polychaete worm</name>
    <dbReference type="NCBI Taxonomy" id="6347"/>
    <lineage>
        <taxon>Eukaryota</taxon>
        <taxon>Metazoa</taxon>
        <taxon>Spiralia</taxon>
        <taxon>Lophotrochozoa</taxon>
        <taxon>Annelida</taxon>
        <taxon>Polychaeta</taxon>
        <taxon>Sedentaria</taxon>
        <taxon>Canalipalpata</taxon>
        <taxon>Sabellida</taxon>
        <taxon>Oweniida</taxon>
        <taxon>Oweniidae</taxon>
        <taxon>Owenia</taxon>
    </lineage>
</organism>
<evidence type="ECO:0000256" key="5">
    <source>
        <dbReference type="ARBA" id="ARBA00023136"/>
    </source>
</evidence>
<keyword evidence="7" id="KW-1185">Reference proteome</keyword>
<dbReference type="OrthoDB" id="6493944at2759"/>
<proteinExistence type="inferred from homology"/>
<dbReference type="EMBL" id="CAIIXF020000012">
    <property type="protein sequence ID" value="CAH1802535.1"/>
    <property type="molecule type" value="Genomic_DNA"/>
</dbReference>
<gene>
    <name evidence="6" type="ORF">OFUS_LOCUS26204</name>
</gene>
<comment type="subcellular location">
    <subcellularLocation>
        <location evidence="1">Membrane</location>
        <topology evidence="1">Multi-pass membrane protein</topology>
    </subcellularLocation>
</comment>
<dbReference type="GO" id="GO:0005886">
    <property type="term" value="C:plasma membrane"/>
    <property type="evidence" value="ECO:0007669"/>
    <property type="project" value="TreeGrafter"/>
</dbReference>
<reference evidence="6" key="1">
    <citation type="submission" date="2022-03" db="EMBL/GenBank/DDBJ databases">
        <authorList>
            <person name="Martin C."/>
        </authorList>
    </citation>
    <scope>NUCLEOTIDE SEQUENCE</scope>
</reference>